<evidence type="ECO:0000256" key="1">
    <source>
        <dbReference type="SAM" id="MobiDB-lite"/>
    </source>
</evidence>
<dbReference type="AlphaFoldDB" id="A0A9D3Y784"/>
<keyword evidence="3" id="KW-1185">Reference proteome</keyword>
<feature type="compositionally biased region" description="Polar residues" evidence="1">
    <location>
        <begin position="1"/>
        <end position="10"/>
    </location>
</feature>
<feature type="region of interest" description="Disordered" evidence="1">
    <location>
        <begin position="54"/>
        <end position="97"/>
    </location>
</feature>
<dbReference type="Proteomes" id="UP000828390">
    <property type="component" value="Unassembled WGS sequence"/>
</dbReference>
<evidence type="ECO:0000313" key="3">
    <source>
        <dbReference type="Proteomes" id="UP000828390"/>
    </source>
</evidence>
<proteinExistence type="predicted"/>
<evidence type="ECO:0000313" key="2">
    <source>
        <dbReference type="EMBL" id="KAH3693132.1"/>
    </source>
</evidence>
<name>A0A9D3Y784_DREPO</name>
<comment type="caution">
    <text evidence="2">The sequence shown here is derived from an EMBL/GenBank/DDBJ whole genome shotgun (WGS) entry which is preliminary data.</text>
</comment>
<accession>A0A9D3Y784</accession>
<protein>
    <submittedName>
        <fullName evidence="2">Uncharacterized protein</fullName>
    </submittedName>
</protein>
<gene>
    <name evidence="2" type="ORF">DPMN_192533</name>
</gene>
<feature type="region of interest" description="Disordered" evidence="1">
    <location>
        <begin position="1"/>
        <end position="36"/>
    </location>
</feature>
<organism evidence="2 3">
    <name type="scientific">Dreissena polymorpha</name>
    <name type="common">Zebra mussel</name>
    <name type="synonym">Mytilus polymorpha</name>
    <dbReference type="NCBI Taxonomy" id="45954"/>
    <lineage>
        <taxon>Eukaryota</taxon>
        <taxon>Metazoa</taxon>
        <taxon>Spiralia</taxon>
        <taxon>Lophotrochozoa</taxon>
        <taxon>Mollusca</taxon>
        <taxon>Bivalvia</taxon>
        <taxon>Autobranchia</taxon>
        <taxon>Heteroconchia</taxon>
        <taxon>Euheterodonta</taxon>
        <taxon>Imparidentia</taxon>
        <taxon>Neoheterodontei</taxon>
        <taxon>Myida</taxon>
        <taxon>Dreissenoidea</taxon>
        <taxon>Dreissenidae</taxon>
        <taxon>Dreissena</taxon>
    </lineage>
</organism>
<sequence length="97" mass="10720">MSILLFQNRSPTKRTKPASPEHQNQETGQPKAEPVSNAYEVFNIAVRRYLDMPSTSGTSIQYSDDINVVHPTVPEPPVAEGPDNPGRHHGSVLQTQE</sequence>
<reference evidence="2" key="2">
    <citation type="submission" date="2020-11" db="EMBL/GenBank/DDBJ databases">
        <authorList>
            <person name="McCartney M.A."/>
            <person name="Auch B."/>
            <person name="Kono T."/>
            <person name="Mallez S."/>
            <person name="Becker A."/>
            <person name="Gohl D.M."/>
            <person name="Silverstein K.A.T."/>
            <person name="Koren S."/>
            <person name="Bechman K.B."/>
            <person name="Herman A."/>
            <person name="Abrahante J.E."/>
            <person name="Garbe J."/>
        </authorList>
    </citation>
    <scope>NUCLEOTIDE SEQUENCE</scope>
    <source>
        <strain evidence="2">Duluth1</strain>
        <tissue evidence="2">Whole animal</tissue>
    </source>
</reference>
<dbReference type="EMBL" id="JAIWYP010000017">
    <property type="protein sequence ID" value="KAH3693132.1"/>
    <property type="molecule type" value="Genomic_DNA"/>
</dbReference>
<reference evidence="2" key="1">
    <citation type="journal article" date="2019" name="bioRxiv">
        <title>The Genome of the Zebra Mussel, Dreissena polymorpha: A Resource for Invasive Species Research.</title>
        <authorList>
            <person name="McCartney M.A."/>
            <person name="Auch B."/>
            <person name="Kono T."/>
            <person name="Mallez S."/>
            <person name="Zhang Y."/>
            <person name="Obille A."/>
            <person name="Becker A."/>
            <person name="Abrahante J.E."/>
            <person name="Garbe J."/>
            <person name="Badalamenti J.P."/>
            <person name="Herman A."/>
            <person name="Mangelson H."/>
            <person name="Liachko I."/>
            <person name="Sullivan S."/>
            <person name="Sone E.D."/>
            <person name="Koren S."/>
            <person name="Silverstein K.A.T."/>
            <person name="Beckman K.B."/>
            <person name="Gohl D.M."/>
        </authorList>
    </citation>
    <scope>NUCLEOTIDE SEQUENCE</scope>
    <source>
        <strain evidence="2">Duluth1</strain>
        <tissue evidence="2">Whole animal</tissue>
    </source>
</reference>
<feature type="compositionally biased region" description="Polar residues" evidence="1">
    <location>
        <begin position="54"/>
        <end position="64"/>
    </location>
</feature>